<keyword evidence="5" id="KW-0808">Transferase</keyword>
<dbReference type="VEuPathDB" id="GiardiaDB:GL50803_008037"/>
<evidence type="ECO:0000256" key="2">
    <source>
        <dbReference type="ARBA" id="ARBA00012425"/>
    </source>
</evidence>
<dbReference type="InterPro" id="IPR017441">
    <property type="entry name" value="Protein_kinase_ATP_BS"/>
</dbReference>
<comment type="catalytic activity">
    <reaction evidence="9">
        <text>L-threonyl-[protein] + ATP = O-phospho-L-threonyl-[protein] + ADP + H(+)</text>
        <dbReference type="Rhea" id="RHEA:46608"/>
        <dbReference type="Rhea" id="RHEA-COMP:11060"/>
        <dbReference type="Rhea" id="RHEA-COMP:11605"/>
        <dbReference type="ChEBI" id="CHEBI:15378"/>
        <dbReference type="ChEBI" id="CHEBI:30013"/>
        <dbReference type="ChEBI" id="CHEBI:30616"/>
        <dbReference type="ChEBI" id="CHEBI:61977"/>
        <dbReference type="ChEBI" id="CHEBI:456216"/>
        <dbReference type="EC" id="2.7.11.22"/>
    </reaction>
</comment>
<feature type="non-terminal residue" evidence="14">
    <location>
        <position position="1"/>
    </location>
</feature>
<dbReference type="SUPFAM" id="SSF56112">
    <property type="entry name" value="Protein kinase-like (PK-like)"/>
    <property type="match status" value="1"/>
</dbReference>
<dbReference type="VEuPathDB" id="GiardiaDB:DHA2_8037"/>
<accession>V6TRT5</accession>
<dbReference type="AlphaFoldDB" id="V6TRT5"/>
<keyword evidence="3 12" id="KW-0723">Serine/threonine-protein kinase</keyword>
<dbReference type="PANTHER" id="PTHR24056">
    <property type="entry name" value="CELL DIVISION PROTEIN KINASE"/>
    <property type="match status" value="1"/>
</dbReference>
<keyword evidence="8 11" id="KW-0067">ATP-binding</keyword>
<dbReference type="OrthoDB" id="1732493at2759"/>
<evidence type="ECO:0000256" key="10">
    <source>
        <dbReference type="ARBA" id="ARBA00048367"/>
    </source>
</evidence>
<keyword evidence="7 14" id="KW-0418">Kinase</keyword>
<dbReference type="GO" id="GO:0000082">
    <property type="term" value="P:G1/S transition of mitotic cell cycle"/>
    <property type="evidence" value="ECO:0007669"/>
    <property type="project" value="TreeGrafter"/>
</dbReference>
<dbReference type="GO" id="GO:0005737">
    <property type="term" value="C:cytoplasm"/>
    <property type="evidence" value="ECO:0007669"/>
    <property type="project" value="TreeGrafter"/>
</dbReference>
<dbReference type="Gene3D" id="3.30.200.20">
    <property type="entry name" value="Phosphorylase Kinase, domain 1"/>
    <property type="match status" value="1"/>
</dbReference>
<dbReference type="Proteomes" id="UP000018040">
    <property type="component" value="Unassembled WGS sequence"/>
</dbReference>
<evidence type="ECO:0000256" key="5">
    <source>
        <dbReference type="ARBA" id="ARBA00022679"/>
    </source>
</evidence>
<feature type="domain" description="Protein kinase" evidence="13">
    <location>
        <begin position="31"/>
        <end position="317"/>
    </location>
</feature>
<evidence type="ECO:0000256" key="7">
    <source>
        <dbReference type="ARBA" id="ARBA00022777"/>
    </source>
</evidence>
<dbReference type="EMBL" id="AHHH01000127">
    <property type="protein sequence ID" value="ESU41446.1"/>
    <property type="molecule type" value="Genomic_DNA"/>
</dbReference>
<dbReference type="EC" id="2.7.11.22" evidence="2"/>
<dbReference type="InterPro" id="IPR050108">
    <property type="entry name" value="CDK"/>
</dbReference>
<evidence type="ECO:0000313" key="14">
    <source>
        <dbReference type="EMBL" id="ESU41446.1"/>
    </source>
</evidence>
<dbReference type="GO" id="GO:0005634">
    <property type="term" value="C:nucleus"/>
    <property type="evidence" value="ECO:0007669"/>
    <property type="project" value="TreeGrafter"/>
</dbReference>
<evidence type="ECO:0000256" key="11">
    <source>
        <dbReference type="PROSITE-ProRule" id="PRU10141"/>
    </source>
</evidence>
<evidence type="ECO:0000313" key="15">
    <source>
        <dbReference type="Proteomes" id="UP000018040"/>
    </source>
</evidence>
<comment type="similarity">
    <text evidence="1">Belongs to the protein kinase superfamily. CMGC Ser/Thr protein kinase family. CDC2/CDKX subfamily.</text>
</comment>
<comment type="caution">
    <text evidence="14">The sequence shown here is derived from an EMBL/GenBank/DDBJ whole genome shotgun (WGS) entry which is preliminary data.</text>
</comment>
<dbReference type="CDD" id="cd07829">
    <property type="entry name" value="STKc_CDK_like"/>
    <property type="match status" value="1"/>
</dbReference>
<dbReference type="VEuPathDB" id="GiardiaDB:QR46_3769"/>
<comment type="catalytic activity">
    <reaction evidence="10">
        <text>L-seryl-[protein] + ATP = O-phospho-L-seryl-[protein] + ADP + H(+)</text>
        <dbReference type="Rhea" id="RHEA:17989"/>
        <dbReference type="Rhea" id="RHEA-COMP:9863"/>
        <dbReference type="Rhea" id="RHEA-COMP:11604"/>
        <dbReference type="ChEBI" id="CHEBI:15378"/>
        <dbReference type="ChEBI" id="CHEBI:29999"/>
        <dbReference type="ChEBI" id="CHEBI:30616"/>
        <dbReference type="ChEBI" id="CHEBI:83421"/>
        <dbReference type="ChEBI" id="CHEBI:456216"/>
        <dbReference type="EC" id="2.7.11.22"/>
    </reaction>
</comment>
<dbReference type="SMART" id="SM00220">
    <property type="entry name" value="S_TKc"/>
    <property type="match status" value="1"/>
</dbReference>
<feature type="binding site" evidence="11">
    <location>
        <position position="60"/>
    </location>
    <ligand>
        <name>ATP</name>
        <dbReference type="ChEBI" id="CHEBI:30616"/>
    </ligand>
</feature>
<sequence>VSTSRKLETSLQKFKNMSVSAAPSATSIDRYRRITKLGEGTYGEVYKAIDTVTNETVAIKRIRLEHEEEGVPGTAIREVSLLKELQHRNIIELKSVIHHNHRLHLIFEYAENDLKKYMDKNPDVSMRVIKSFLYQLINGVNFCHSRRCLHRDLKPQNLLLSVSDASETPVLKIGDFGLARAFGIPIRQFTHEIITLWYRPPEILLGSRHYSTSVDIWSIACIWAEMLMKTPLFPGDSEIDQLFKIFEILGLPDDTTWPGVTALPDWKQSFPKFRGKTLKRVLGALLDDEGLDLLAAMLEMDPVKRISAKNALEHPYFSHNDFDP</sequence>
<evidence type="ECO:0000256" key="12">
    <source>
        <dbReference type="RuleBase" id="RU000304"/>
    </source>
</evidence>
<reference evidence="15" key="1">
    <citation type="submission" date="2012-02" db="EMBL/GenBank/DDBJ databases">
        <title>Genome sequencing of Giardia lamblia Genotypes A2 and B isolates (DH and GS) and comparative analysis with the genomes of Genotypes A1 and E (WB and Pig).</title>
        <authorList>
            <person name="Adam R."/>
            <person name="Dahlstrom E."/>
            <person name="Martens C."/>
            <person name="Bruno D."/>
            <person name="Barbian K."/>
            <person name="Porcella S.F."/>
            <person name="Nash T."/>
        </authorList>
    </citation>
    <scope>NUCLEOTIDE SEQUENCE</scope>
    <source>
        <strain evidence="15">GS</strain>
    </source>
</reference>
<dbReference type="InterPro" id="IPR008271">
    <property type="entry name" value="Ser/Thr_kinase_AS"/>
</dbReference>
<gene>
    <name evidence="14" type="ORF">GSB_8037</name>
</gene>
<dbReference type="PROSITE" id="PS50011">
    <property type="entry name" value="PROTEIN_KINASE_DOM"/>
    <property type="match status" value="1"/>
</dbReference>
<dbReference type="FunFam" id="1.10.510.10:FF:000611">
    <property type="entry name" value="CMGC family protein kinase"/>
    <property type="match status" value="1"/>
</dbReference>
<organism evidence="14 15">
    <name type="scientific">Giardia intestinalis</name>
    <name type="common">Giardia lamblia</name>
    <dbReference type="NCBI Taxonomy" id="5741"/>
    <lineage>
        <taxon>Eukaryota</taxon>
        <taxon>Metamonada</taxon>
        <taxon>Diplomonadida</taxon>
        <taxon>Hexamitidae</taxon>
        <taxon>Giardiinae</taxon>
        <taxon>Giardia</taxon>
    </lineage>
</organism>
<keyword evidence="4" id="KW-0597">Phosphoprotein</keyword>
<evidence type="ECO:0000256" key="9">
    <source>
        <dbReference type="ARBA" id="ARBA00047811"/>
    </source>
</evidence>
<evidence type="ECO:0000256" key="1">
    <source>
        <dbReference type="ARBA" id="ARBA00006485"/>
    </source>
</evidence>
<dbReference type="VEuPathDB" id="GiardiaDB:GL50581_1980"/>
<reference evidence="14 15" key="2">
    <citation type="journal article" date="2013" name="Genome Biol. Evol.">
        <title>Genome sequencing of Giardia lamblia genotypes A2 and B isolates (DH and GS) and comparative analysis with the genomes of genotypes A1 and E (WB and Pig).</title>
        <authorList>
            <person name="Adam R.D."/>
            <person name="Dahlstrom E.W."/>
            <person name="Martens C.A."/>
            <person name="Bruno D.P."/>
            <person name="Barbian K.D."/>
            <person name="Ricklefs S.M."/>
            <person name="Hernandez M.M."/>
            <person name="Narla N.P."/>
            <person name="Patel R.B."/>
            <person name="Porcella S.F."/>
            <person name="Nash T.E."/>
        </authorList>
    </citation>
    <scope>NUCLEOTIDE SEQUENCE [LARGE SCALE GENOMIC DNA]</scope>
    <source>
        <strain evidence="14 15">GS</strain>
    </source>
</reference>
<dbReference type="GO" id="GO:0000307">
    <property type="term" value="C:cyclin-dependent protein kinase holoenzyme complex"/>
    <property type="evidence" value="ECO:0007669"/>
    <property type="project" value="TreeGrafter"/>
</dbReference>
<dbReference type="GO" id="GO:0030332">
    <property type="term" value="F:cyclin binding"/>
    <property type="evidence" value="ECO:0007669"/>
    <property type="project" value="TreeGrafter"/>
</dbReference>
<dbReference type="PROSITE" id="PS00108">
    <property type="entry name" value="PROTEIN_KINASE_ST"/>
    <property type="match status" value="1"/>
</dbReference>
<dbReference type="GO" id="GO:0010468">
    <property type="term" value="P:regulation of gene expression"/>
    <property type="evidence" value="ECO:0007669"/>
    <property type="project" value="TreeGrafter"/>
</dbReference>
<dbReference type="eggNOG" id="KOG0594">
    <property type="taxonomic scope" value="Eukaryota"/>
</dbReference>
<proteinExistence type="inferred from homology"/>
<dbReference type="GO" id="GO:0004693">
    <property type="term" value="F:cyclin-dependent protein serine/threonine kinase activity"/>
    <property type="evidence" value="ECO:0007669"/>
    <property type="project" value="UniProtKB-EC"/>
</dbReference>
<dbReference type="FunFam" id="3.30.200.20:FF:000396">
    <property type="entry name" value="Cdc2-related kinase 2, putative"/>
    <property type="match status" value="1"/>
</dbReference>
<dbReference type="GO" id="GO:0007165">
    <property type="term" value="P:signal transduction"/>
    <property type="evidence" value="ECO:0007669"/>
    <property type="project" value="TreeGrafter"/>
</dbReference>
<dbReference type="Pfam" id="PF00069">
    <property type="entry name" value="Pkinase"/>
    <property type="match status" value="1"/>
</dbReference>
<evidence type="ECO:0000256" key="6">
    <source>
        <dbReference type="ARBA" id="ARBA00022741"/>
    </source>
</evidence>
<dbReference type="Gene3D" id="1.10.510.10">
    <property type="entry name" value="Transferase(Phosphotransferase) domain 1"/>
    <property type="match status" value="1"/>
</dbReference>
<evidence type="ECO:0000259" key="13">
    <source>
        <dbReference type="PROSITE" id="PS50011"/>
    </source>
</evidence>
<dbReference type="GO" id="GO:0010389">
    <property type="term" value="P:regulation of G2/M transition of mitotic cell cycle"/>
    <property type="evidence" value="ECO:0007669"/>
    <property type="project" value="TreeGrafter"/>
</dbReference>
<dbReference type="PANTHER" id="PTHR24056:SF254">
    <property type="entry name" value="CYCLIN-DEPENDENT KINASE 2"/>
    <property type="match status" value="1"/>
</dbReference>
<evidence type="ECO:0000256" key="3">
    <source>
        <dbReference type="ARBA" id="ARBA00022527"/>
    </source>
</evidence>
<dbReference type="PROSITE" id="PS00107">
    <property type="entry name" value="PROTEIN_KINASE_ATP"/>
    <property type="match status" value="1"/>
</dbReference>
<dbReference type="GO" id="GO:0005524">
    <property type="term" value="F:ATP binding"/>
    <property type="evidence" value="ECO:0007669"/>
    <property type="project" value="UniProtKB-UniRule"/>
</dbReference>
<keyword evidence="6 11" id="KW-0547">Nucleotide-binding</keyword>
<name>V6TRT5_GIAIN</name>
<dbReference type="InterPro" id="IPR000719">
    <property type="entry name" value="Prot_kinase_dom"/>
</dbReference>
<protein>
    <recommendedName>
        <fullName evidence="2">cyclin-dependent kinase</fullName>
        <ecNumber evidence="2">2.7.11.22</ecNumber>
    </recommendedName>
</protein>
<dbReference type="InterPro" id="IPR011009">
    <property type="entry name" value="Kinase-like_dom_sf"/>
</dbReference>
<evidence type="ECO:0000256" key="4">
    <source>
        <dbReference type="ARBA" id="ARBA00022553"/>
    </source>
</evidence>
<evidence type="ECO:0000256" key="8">
    <source>
        <dbReference type="ARBA" id="ARBA00022840"/>
    </source>
</evidence>